<dbReference type="Pfam" id="PF00129">
    <property type="entry name" value="MHC_I"/>
    <property type="match status" value="1"/>
</dbReference>
<evidence type="ECO:0000256" key="1">
    <source>
        <dbReference type="ARBA" id="ARBA00004251"/>
    </source>
</evidence>
<dbReference type="CDD" id="cd21011">
    <property type="entry name" value="IgC1_MHC-like_FcRn"/>
    <property type="match status" value="1"/>
</dbReference>
<gene>
    <name evidence="22" type="primary">Fcgrt</name>
</gene>
<dbReference type="InParanoid" id="A0A1S3GVL7"/>
<accession>A0A1S3GVL7</accession>
<evidence type="ECO:0000256" key="17">
    <source>
        <dbReference type="ARBA" id="ARBA00046029"/>
    </source>
</evidence>
<dbReference type="SUPFAM" id="SSF48726">
    <property type="entry name" value="Immunoglobulin"/>
    <property type="match status" value="1"/>
</dbReference>
<dbReference type="GeneID" id="106001942"/>
<keyword evidence="7" id="KW-0967">Endosome</keyword>
<keyword evidence="4" id="KW-1003">Cell membrane</keyword>
<dbReference type="FunCoup" id="A0A1S3GVL7">
    <property type="interactions" value="68"/>
</dbReference>
<dbReference type="Proteomes" id="UP000081671">
    <property type="component" value="Unplaced"/>
</dbReference>
<evidence type="ECO:0000256" key="10">
    <source>
        <dbReference type="ARBA" id="ARBA00023157"/>
    </source>
</evidence>
<dbReference type="FunFam" id="2.60.40.10:FF:000693">
    <property type="entry name" value="IgG receptor FcRn large subunit p51"/>
    <property type="match status" value="1"/>
</dbReference>
<dbReference type="InterPro" id="IPR011162">
    <property type="entry name" value="MHC_I/II-like_Ag-recog"/>
</dbReference>
<evidence type="ECO:0000256" key="15">
    <source>
        <dbReference type="ARBA" id="ARBA00041280"/>
    </source>
</evidence>
<evidence type="ECO:0000256" key="8">
    <source>
        <dbReference type="ARBA" id="ARBA00022989"/>
    </source>
</evidence>
<evidence type="ECO:0000256" key="18">
    <source>
        <dbReference type="ARBA" id="ARBA00046902"/>
    </source>
</evidence>
<keyword evidence="12" id="KW-0325">Glycoprotein</keyword>
<feature type="domain" description="Ig-like" evidence="20">
    <location>
        <begin position="119"/>
        <end position="197"/>
    </location>
</feature>
<dbReference type="InterPro" id="IPR011161">
    <property type="entry name" value="MHC_I-like_Ag-recog"/>
</dbReference>
<keyword evidence="21" id="KW-1185">Reference proteome</keyword>
<evidence type="ECO:0000256" key="19">
    <source>
        <dbReference type="SAM" id="Phobius"/>
    </source>
</evidence>
<dbReference type="Gene3D" id="3.30.500.10">
    <property type="entry name" value="MHC class I-like antigen recognition-like"/>
    <property type="match status" value="1"/>
</dbReference>
<evidence type="ECO:0000256" key="14">
    <source>
        <dbReference type="ARBA" id="ARBA00040486"/>
    </source>
</evidence>
<evidence type="ECO:0000313" key="22">
    <source>
        <dbReference type="RefSeq" id="XP_012892334.1"/>
    </source>
</evidence>
<dbReference type="OrthoDB" id="8890485at2759"/>
<feature type="non-terminal residue" evidence="22">
    <location>
        <position position="1"/>
    </location>
</feature>
<dbReference type="InterPro" id="IPR003597">
    <property type="entry name" value="Ig_C1-set"/>
</dbReference>
<comment type="similarity">
    <text evidence="3">Belongs to the immunoglobulin superfamily.</text>
</comment>
<dbReference type="STRING" id="10020.ENSDORP00000011468"/>
<dbReference type="InterPro" id="IPR003006">
    <property type="entry name" value="Ig/MHC_CS"/>
</dbReference>
<dbReference type="PROSITE" id="PS50835">
    <property type="entry name" value="IG_LIKE"/>
    <property type="match status" value="1"/>
</dbReference>
<evidence type="ECO:0000256" key="3">
    <source>
        <dbReference type="ARBA" id="ARBA00008637"/>
    </source>
</evidence>
<dbReference type="PANTHER" id="PTHR16675:SF3">
    <property type="entry name" value="IGG RECEPTOR FCRN LARGE SUBUNIT P51"/>
    <property type="match status" value="1"/>
</dbReference>
<keyword evidence="8 19" id="KW-1133">Transmembrane helix</keyword>
<evidence type="ECO:0000256" key="13">
    <source>
        <dbReference type="ARBA" id="ARBA00023319"/>
    </source>
</evidence>
<proteinExistence type="inferred from homology"/>
<dbReference type="InterPro" id="IPR036179">
    <property type="entry name" value="Ig-like_dom_sf"/>
</dbReference>
<dbReference type="SMART" id="SM00407">
    <property type="entry name" value="IGc1"/>
    <property type="match status" value="1"/>
</dbReference>
<dbReference type="RefSeq" id="XP_012892334.1">
    <property type="nucleotide sequence ID" value="XM_013036880.1"/>
</dbReference>
<dbReference type="PROSITE" id="PS00290">
    <property type="entry name" value="IG_MHC"/>
    <property type="match status" value="1"/>
</dbReference>
<dbReference type="GO" id="GO:0006955">
    <property type="term" value="P:immune response"/>
    <property type="evidence" value="ECO:0007669"/>
    <property type="project" value="TreeGrafter"/>
</dbReference>
<keyword evidence="6" id="KW-0732">Signal</keyword>
<dbReference type="KEGG" id="dord:106001942"/>
<sequence length="252" mass="27486">VWTPGSEGGGQSLCSWALLTSCGTPDPQVLQGLLGCELAPDNSSVPTAIFALNGEEFMRFNPRMSNWTGNWPETLTIGQLWMKQADTVWKERDFLLSSCPQRLLGHLERGRGNLEWKEPPSMRLRARPSSPGFSVITCSAFSFYPPELQLRFLRDGMAAGTGNASGFGPNGDGSFHAWSSLIVKSGDEHHYRCLVQHKGLAKPFFVELESPAKSSVPVAGIVLGFLVFVAAAGAGGALLWWRMRRGLSGEWC</sequence>
<organism evidence="21 22">
    <name type="scientific">Dipodomys ordii</name>
    <name type="common">Ord's kangaroo rat</name>
    <dbReference type="NCBI Taxonomy" id="10020"/>
    <lineage>
        <taxon>Eukaryota</taxon>
        <taxon>Metazoa</taxon>
        <taxon>Chordata</taxon>
        <taxon>Craniata</taxon>
        <taxon>Vertebrata</taxon>
        <taxon>Euteleostomi</taxon>
        <taxon>Mammalia</taxon>
        <taxon>Eutheria</taxon>
        <taxon>Euarchontoglires</taxon>
        <taxon>Glires</taxon>
        <taxon>Rodentia</taxon>
        <taxon>Castorimorpha</taxon>
        <taxon>Heteromyidae</taxon>
        <taxon>Dipodomyinae</taxon>
        <taxon>Dipodomys</taxon>
    </lineage>
</organism>
<evidence type="ECO:0000256" key="16">
    <source>
        <dbReference type="ARBA" id="ARBA00041407"/>
    </source>
</evidence>
<dbReference type="Gene3D" id="2.60.40.10">
    <property type="entry name" value="Immunoglobulins"/>
    <property type="match status" value="1"/>
</dbReference>
<dbReference type="GO" id="GO:0005615">
    <property type="term" value="C:extracellular space"/>
    <property type="evidence" value="ECO:0007669"/>
    <property type="project" value="TreeGrafter"/>
</dbReference>
<dbReference type="InterPro" id="IPR037055">
    <property type="entry name" value="MHC_I-like_Ag-recog_sf"/>
</dbReference>
<evidence type="ECO:0000256" key="6">
    <source>
        <dbReference type="ARBA" id="ARBA00022729"/>
    </source>
</evidence>
<evidence type="ECO:0000259" key="20">
    <source>
        <dbReference type="PROSITE" id="PS50835"/>
    </source>
</evidence>
<evidence type="ECO:0000256" key="7">
    <source>
        <dbReference type="ARBA" id="ARBA00022753"/>
    </source>
</evidence>
<comment type="subunit">
    <text evidence="18">FcRn complex consists of two subunits: p51, and p14 which is equivalent to beta-2-microglobulin. It forms an MHC class I-like heterodimer. Interacts with albumin/ALB; this interaction regulates ALB homeostasis.</text>
</comment>
<dbReference type="GO" id="GO:0030881">
    <property type="term" value="F:beta-2-microglobulin binding"/>
    <property type="evidence" value="ECO:0007669"/>
    <property type="project" value="TreeGrafter"/>
</dbReference>
<dbReference type="AlphaFoldDB" id="A0A1S3GVL7"/>
<keyword evidence="9 19" id="KW-0472">Membrane</keyword>
<evidence type="ECO:0000256" key="4">
    <source>
        <dbReference type="ARBA" id="ARBA00022475"/>
    </source>
</evidence>
<evidence type="ECO:0000256" key="2">
    <source>
        <dbReference type="ARBA" id="ARBA00004608"/>
    </source>
</evidence>
<dbReference type="InterPro" id="IPR007110">
    <property type="entry name" value="Ig-like_dom"/>
</dbReference>
<comment type="function">
    <text evidence="17">Cell surface receptor that transfers passive humoral immunity from the mother to the newborn. Binds to the Fc region of monomeric immunoglobulin gamma and mediates its selective uptake from milk. IgG in the milk is bound at the apical surface of the intestinal epithelium. The resultant FcRn-IgG complexes are transcytosed across the intestinal epithelium and IgG is released from FcRn into blood or tissue fluids. Throughout life, contributes to effective humoral immunity by recycling IgG and extending its half-life in the circulation. Mechanistically, monomeric IgG binding to FcRn in acidic endosomes of endothelial and hematopoietic cells recycles IgG to the cell surface where it is released into the circulation. In addition of IgG, regulates homeostasis of the other most abundant circulating protein albumin/ALB.</text>
</comment>
<dbReference type="InterPro" id="IPR050208">
    <property type="entry name" value="MHC_class-I_related"/>
</dbReference>
<evidence type="ECO:0000256" key="5">
    <source>
        <dbReference type="ARBA" id="ARBA00022692"/>
    </source>
</evidence>
<evidence type="ECO:0000256" key="11">
    <source>
        <dbReference type="ARBA" id="ARBA00023170"/>
    </source>
</evidence>
<keyword evidence="5 19" id="KW-0812">Transmembrane</keyword>
<name>A0A1S3GVL7_DIPOR</name>
<reference evidence="22" key="1">
    <citation type="submission" date="2025-08" db="UniProtKB">
        <authorList>
            <consortium name="RefSeq"/>
        </authorList>
    </citation>
    <scope>IDENTIFICATION</scope>
    <source>
        <tissue evidence="22">Kidney</tissue>
    </source>
</reference>
<dbReference type="GO" id="GO:0009897">
    <property type="term" value="C:external side of plasma membrane"/>
    <property type="evidence" value="ECO:0007669"/>
    <property type="project" value="TreeGrafter"/>
</dbReference>
<dbReference type="SUPFAM" id="SSF54452">
    <property type="entry name" value="MHC antigen-recognition domain"/>
    <property type="match status" value="1"/>
</dbReference>
<feature type="transmembrane region" description="Helical" evidence="19">
    <location>
        <begin position="218"/>
        <end position="241"/>
    </location>
</feature>
<evidence type="ECO:0000256" key="9">
    <source>
        <dbReference type="ARBA" id="ARBA00023136"/>
    </source>
</evidence>
<dbReference type="Pfam" id="PF07654">
    <property type="entry name" value="C1-set"/>
    <property type="match status" value="1"/>
</dbReference>
<evidence type="ECO:0000313" key="21">
    <source>
        <dbReference type="Proteomes" id="UP000081671"/>
    </source>
</evidence>
<dbReference type="InterPro" id="IPR013783">
    <property type="entry name" value="Ig-like_fold"/>
</dbReference>
<comment type="subcellular location">
    <subcellularLocation>
        <location evidence="1">Cell membrane</location>
        <topology evidence="1">Single-pass type I membrane protein</topology>
    </subcellularLocation>
    <subcellularLocation>
        <location evidence="2">Endosome membrane</location>
    </subcellularLocation>
</comment>
<evidence type="ECO:0000256" key="12">
    <source>
        <dbReference type="ARBA" id="ARBA00023180"/>
    </source>
</evidence>
<dbReference type="PANTHER" id="PTHR16675">
    <property type="entry name" value="MHC CLASS I-RELATED"/>
    <property type="match status" value="1"/>
</dbReference>
<protein>
    <recommendedName>
        <fullName evidence="14">IgG receptor FcRn large subunit p51</fullName>
    </recommendedName>
    <alternativeName>
        <fullName evidence="16">IgG Fc fragment receptor transporter alpha chain</fullName>
    </alternativeName>
    <alternativeName>
        <fullName evidence="15">Neonatal Fc receptor</fullName>
    </alternativeName>
</protein>
<keyword evidence="10" id="KW-1015">Disulfide bond</keyword>
<keyword evidence="11 22" id="KW-0675">Receptor</keyword>
<dbReference type="CTD" id="2217"/>
<keyword evidence="13" id="KW-0393">Immunoglobulin domain</keyword>
<dbReference type="GO" id="GO:0010008">
    <property type="term" value="C:endosome membrane"/>
    <property type="evidence" value="ECO:0007669"/>
    <property type="project" value="UniProtKB-SubCell"/>
</dbReference>